<dbReference type="Proteomes" id="UP000199459">
    <property type="component" value="Unassembled WGS sequence"/>
</dbReference>
<gene>
    <name evidence="1" type="ORF">SAMN05216325_11511</name>
</gene>
<proteinExistence type="predicted"/>
<protein>
    <submittedName>
        <fullName evidence="1">Uncharacterized protein</fullName>
    </submittedName>
</protein>
<dbReference type="AlphaFoldDB" id="A0A1H8FXV7"/>
<name>A0A1H8FXV7_9PROT</name>
<dbReference type="RefSeq" id="WP_090632818.1">
    <property type="nucleotide sequence ID" value="NZ_FOCP01000015.1"/>
</dbReference>
<organism evidence="1 2">
    <name type="scientific">Nitrosomonas marina</name>
    <dbReference type="NCBI Taxonomy" id="917"/>
    <lineage>
        <taxon>Bacteria</taxon>
        <taxon>Pseudomonadati</taxon>
        <taxon>Pseudomonadota</taxon>
        <taxon>Betaproteobacteria</taxon>
        <taxon>Nitrosomonadales</taxon>
        <taxon>Nitrosomonadaceae</taxon>
        <taxon>Nitrosomonas</taxon>
    </lineage>
</organism>
<evidence type="ECO:0000313" key="1">
    <source>
        <dbReference type="EMBL" id="SEN35918.1"/>
    </source>
</evidence>
<reference evidence="1 2" key="1">
    <citation type="submission" date="2016-10" db="EMBL/GenBank/DDBJ databases">
        <authorList>
            <person name="de Groot N.N."/>
        </authorList>
    </citation>
    <scope>NUCLEOTIDE SEQUENCE [LARGE SCALE GENOMIC DNA]</scope>
    <source>
        <strain evidence="1 2">Nm22</strain>
    </source>
</reference>
<accession>A0A1H8FXV7</accession>
<dbReference type="EMBL" id="FOCP01000015">
    <property type="protein sequence ID" value="SEN35918.1"/>
    <property type="molecule type" value="Genomic_DNA"/>
</dbReference>
<sequence length="82" mass="8924">MCNNLNPILIDTHLKVAWLKSLSVASSIILSGGELPSEVQRESVGLYLLDIMNFIATEVEEELSEKVVALYSANHKTGGGHE</sequence>
<evidence type="ECO:0000313" key="2">
    <source>
        <dbReference type="Proteomes" id="UP000199459"/>
    </source>
</evidence>